<evidence type="ECO:0000259" key="1">
    <source>
        <dbReference type="Pfam" id="PF09603"/>
    </source>
</evidence>
<dbReference type="InterPro" id="IPR011871">
    <property type="entry name" value="Fib_succ_major"/>
</dbReference>
<reference evidence="2 3" key="1">
    <citation type="submission" date="2019-02" db="EMBL/GenBank/DDBJ databases">
        <authorList>
            <person name="Goldberg S.R."/>
            <person name="Haltli B.A."/>
            <person name="Correa H."/>
            <person name="Russell K.G."/>
        </authorList>
    </citation>
    <scope>NUCLEOTIDE SEQUENCE [LARGE SCALE GENOMIC DNA]</scope>
    <source>
        <strain evidence="2 3">JCM 16186</strain>
    </source>
</reference>
<dbReference type="RefSeq" id="WP_281353095.1">
    <property type="nucleotide sequence ID" value="NZ_SMLW01000420.1"/>
</dbReference>
<organism evidence="2 3">
    <name type="scientific">Fulvivirga kasyanovii</name>
    <dbReference type="NCBI Taxonomy" id="396812"/>
    <lineage>
        <taxon>Bacteria</taxon>
        <taxon>Pseudomonadati</taxon>
        <taxon>Bacteroidota</taxon>
        <taxon>Cytophagia</taxon>
        <taxon>Cytophagales</taxon>
        <taxon>Fulvivirgaceae</taxon>
        <taxon>Fulvivirga</taxon>
    </lineage>
</organism>
<comment type="caution">
    <text evidence="2">The sequence shown here is derived from an EMBL/GenBank/DDBJ whole genome shotgun (WGS) entry which is preliminary data.</text>
</comment>
<dbReference type="Pfam" id="PF09603">
    <property type="entry name" value="Fib_succ_major"/>
    <property type="match status" value="1"/>
</dbReference>
<dbReference type="Proteomes" id="UP000798808">
    <property type="component" value="Unassembled WGS sequence"/>
</dbReference>
<dbReference type="Pfam" id="PF13573">
    <property type="entry name" value="SprB"/>
    <property type="match status" value="1"/>
</dbReference>
<proteinExistence type="predicted"/>
<gene>
    <name evidence="2" type="ORF">E1163_05920</name>
</gene>
<sequence>VATGGETPYEFSIDGSTFQSNGTFEDLDPKEYTVTVKDANACTSTTKVTVEDACADLAVTAAVEEYTVEATATGGTAPYEYSLDGTTFQTTTTFSDVAAANYTLTVKDANACTATVAVTASDLETLLDERDGQRYNIVKIGDQIWMAENLNIASDTARYCYNGVAANCDSYGAMYSWYAAQVAAPDGWHLPSKAEWDELETELGGNSIAAEKLVVGGSSGFEGALVGRRKEDNTYAGLDAVVIYWASNESSDTDAQNFILQEDAASVNIAGSDKDRGLYIRCVKN</sequence>
<feature type="domain" description="Fibrobacter succinogenes major paralogous" evidence="1">
    <location>
        <begin position="138"/>
        <end position="284"/>
    </location>
</feature>
<dbReference type="EMBL" id="SMLW01000420">
    <property type="protein sequence ID" value="MTI24479.1"/>
    <property type="molecule type" value="Genomic_DNA"/>
</dbReference>
<protein>
    <recommendedName>
        <fullName evidence="1">Fibrobacter succinogenes major paralogous domain-containing protein</fullName>
    </recommendedName>
</protein>
<evidence type="ECO:0000313" key="2">
    <source>
        <dbReference type="EMBL" id="MTI24479.1"/>
    </source>
</evidence>
<evidence type="ECO:0000313" key="3">
    <source>
        <dbReference type="Proteomes" id="UP000798808"/>
    </source>
</evidence>
<keyword evidence="3" id="KW-1185">Reference proteome</keyword>
<feature type="non-terminal residue" evidence="2">
    <location>
        <position position="1"/>
    </location>
</feature>
<name>A0ABW9RK59_9BACT</name>
<dbReference type="NCBIfam" id="TIGR02145">
    <property type="entry name" value="Fib_succ_major"/>
    <property type="match status" value="1"/>
</dbReference>
<accession>A0ABW9RK59</accession>
<dbReference type="InterPro" id="IPR025667">
    <property type="entry name" value="SprB_repeat"/>
</dbReference>